<evidence type="ECO:0000259" key="3">
    <source>
        <dbReference type="Pfam" id="PF00005"/>
    </source>
</evidence>
<dbReference type="PANTHER" id="PTHR43117:SF3">
    <property type="entry name" value="CHOLINE TRANSPORT ATP-BINDING PROTEIN OPUBA"/>
    <property type="match status" value="1"/>
</dbReference>
<evidence type="ECO:0000313" key="5">
    <source>
        <dbReference type="Proteomes" id="UP000238775"/>
    </source>
</evidence>
<comment type="caution">
    <text evidence="4">The sequence shown here is derived from an EMBL/GenBank/DDBJ whole genome shotgun (WGS) entry which is preliminary data.</text>
</comment>
<name>A0A7Z1MXF1_STAAU</name>
<dbReference type="Pfam" id="PF00005">
    <property type="entry name" value="ABC_tran"/>
    <property type="match status" value="1"/>
</dbReference>
<comment type="similarity">
    <text evidence="1">Belongs to the ABC transporter superfamily.</text>
</comment>
<reference evidence="4 5" key="1">
    <citation type="submission" date="2017-11" db="EMBL/GenBank/DDBJ databases">
        <authorList>
            <person name="Founou R.C."/>
            <person name="Founou L."/>
            <person name="Allam M."/>
            <person name="Ismail A."/>
            <person name="Essack S.Y."/>
        </authorList>
    </citation>
    <scope>NUCLEOTIDE SEQUENCE [LARGE SCALE GENOMIC DNA]</scope>
    <source>
        <strain evidence="4 5">G703N2B1</strain>
    </source>
</reference>
<feature type="domain" description="ABC transporter" evidence="3">
    <location>
        <begin position="19"/>
        <end position="96"/>
    </location>
</feature>
<sequence length="98" mass="10743">MLSIKNLSKVYAGGKKAVDNMTIDIESGDFIAFIGTSGSGKTTALRMINRMIESTEGEITIDGKNIKELNPVELRRSIGYVIQQIGLMPHMTVKENIV</sequence>
<dbReference type="InterPro" id="IPR003439">
    <property type="entry name" value="ABC_transporter-like_ATP-bd"/>
</dbReference>
<dbReference type="Proteomes" id="UP000238775">
    <property type="component" value="Unassembled WGS sequence"/>
</dbReference>
<dbReference type="GO" id="GO:0016887">
    <property type="term" value="F:ATP hydrolysis activity"/>
    <property type="evidence" value="ECO:0007669"/>
    <property type="project" value="InterPro"/>
</dbReference>
<dbReference type="Gene3D" id="3.40.50.300">
    <property type="entry name" value="P-loop containing nucleotide triphosphate hydrolases"/>
    <property type="match status" value="1"/>
</dbReference>
<evidence type="ECO:0000313" key="4">
    <source>
        <dbReference type="EMBL" id="PPJ68845.1"/>
    </source>
</evidence>
<dbReference type="InterPro" id="IPR027417">
    <property type="entry name" value="P-loop_NTPase"/>
</dbReference>
<evidence type="ECO:0000256" key="1">
    <source>
        <dbReference type="ARBA" id="ARBA00005417"/>
    </source>
</evidence>
<gene>
    <name evidence="4" type="ORF">CV021_16265</name>
</gene>
<dbReference type="AlphaFoldDB" id="A0A7Z1MXF1"/>
<feature type="non-terminal residue" evidence="4">
    <location>
        <position position="98"/>
    </location>
</feature>
<accession>A0A7Z1MXF1</accession>
<dbReference type="GO" id="GO:0005524">
    <property type="term" value="F:ATP binding"/>
    <property type="evidence" value="ECO:0007669"/>
    <property type="project" value="InterPro"/>
</dbReference>
<dbReference type="SUPFAM" id="SSF52540">
    <property type="entry name" value="P-loop containing nucleoside triphosphate hydrolases"/>
    <property type="match status" value="1"/>
</dbReference>
<keyword evidence="2" id="KW-0813">Transport</keyword>
<organism evidence="4 5">
    <name type="scientific">Staphylococcus aureus</name>
    <dbReference type="NCBI Taxonomy" id="1280"/>
    <lineage>
        <taxon>Bacteria</taxon>
        <taxon>Bacillati</taxon>
        <taxon>Bacillota</taxon>
        <taxon>Bacilli</taxon>
        <taxon>Bacillales</taxon>
        <taxon>Staphylococcaceae</taxon>
        <taxon>Staphylococcus</taxon>
    </lineage>
</organism>
<dbReference type="RefSeq" id="WP_154700757.1">
    <property type="nucleotide sequence ID" value="NZ_PGWZ01000650.1"/>
</dbReference>
<dbReference type="EMBL" id="PGWZ01000650">
    <property type="protein sequence ID" value="PPJ68845.1"/>
    <property type="molecule type" value="Genomic_DNA"/>
</dbReference>
<proteinExistence type="inferred from homology"/>
<protein>
    <submittedName>
        <fullName evidence="4">Osmoprotectant</fullName>
    </submittedName>
</protein>
<dbReference type="PANTHER" id="PTHR43117">
    <property type="entry name" value="OSMOPROTECTANT IMPORT ATP-BINDING PROTEIN OSMV"/>
    <property type="match status" value="1"/>
</dbReference>
<evidence type="ECO:0000256" key="2">
    <source>
        <dbReference type="ARBA" id="ARBA00022448"/>
    </source>
</evidence>